<feature type="transmembrane region" description="Helical" evidence="1">
    <location>
        <begin position="76"/>
        <end position="100"/>
    </location>
</feature>
<protein>
    <recommendedName>
        <fullName evidence="4">DNA gyrase subunit B</fullName>
    </recommendedName>
</protein>
<dbReference type="AlphaFoldDB" id="A0AAW6VFD6"/>
<comment type="caution">
    <text evidence="2">The sequence shown here is derived from an EMBL/GenBank/DDBJ whole genome shotgun (WGS) entry which is preliminary data.</text>
</comment>
<feature type="transmembrane region" description="Helical" evidence="1">
    <location>
        <begin position="145"/>
        <end position="166"/>
    </location>
</feature>
<reference evidence="2" key="1">
    <citation type="journal article" date="2023" name="Antibiotics">
        <title>Genomic Characterization of Antibiotic-Resistant Campylobacterales Isolated from Chilean Poultry Meat.</title>
        <authorList>
            <person name="Concha-Toloza M."/>
            <person name="Lopez-Cantillo M."/>
            <person name="Molina-Mora J.A."/>
            <person name="Collado L."/>
        </authorList>
    </citation>
    <scope>NUCLEOTIDE SEQUENCE</scope>
    <source>
        <strain evidence="2">FR1p153A2</strain>
    </source>
</reference>
<evidence type="ECO:0000256" key="1">
    <source>
        <dbReference type="SAM" id="Phobius"/>
    </source>
</evidence>
<evidence type="ECO:0008006" key="4">
    <source>
        <dbReference type="Google" id="ProtNLM"/>
    </source>
</evidence>
<dbReference type="RefSeq" id="WP_152020631.1">
    <property type="nucleotide sequence ID" value="NZ_CABVRK010000010.1"/>
</dbReference>
<organism evidence="2 3">
    <name type="scientific">Aliarcobacter butzleri</name>
    <dbReference type="NCBI Taxonomy" id="28197"/>
    <lineage>
        <taxon>Bacteria</taxon>
        <taxon>Pseudomonadati</taxon>
        <taxon>Campylobacterota</taxon>
        <taxon>Epsilonproteobacteria</taxon>
        <taxon>Campylobacterales</taxon>
        <taxon>Arcobacteraceae</taxon>
        <taxon>Aliarcobacter</taxon>
    </lineage>
</organism>
<feature type="transmembrane region" description="Helical" evidence="1">
    <location>
        <begin position="121"/>
        <end position="139"/>
    </location>
</feature>
<name>A0AAW6VFD6_9BACT</name>
<reference evidence="2" key="2">
    <citation type="submission" date="2023-02" db="EMBL/GenBank/DDBJ databases">
        <authorList>
            <person name="Concha-Toloza M."/>
            <person name="Lopez-Cantillo M."/>
            <person name="Molina-Mora J."/>
            <person name="Collado L."/>
        </authorList>
    </citation>
    <scope>NUCLEOTIDE SEQUENCE</scope>
    <source>
        <strain evidence="2">FR1p153A2</strain>
    </source>
</reference>
<proteinExistence type="predicted"/>
<accession>A0AAW6VFD6</accession>
<keyword evidence="1" id="KW-0472">Membrane</keyword>
<sequence length="178" mass="21293">MNLIISLFYAPMVLILFKNFEIKTVSILVFVLSLFWFLISFKKGVKEYTVPLLYIIFSVVAYFLNNILLLKILPAFISTLLCIYILYSYFTNNSFIFEFLKKFGKSIDKKEKDYIQNSTPFWFFIALLNLVIHCYILYLNDIIIWTFYASLGWYFVFIFGAIVQFIHRKFIFNKEKNV</sequence>
<evidence type="ECO:0000313" key="3">
    <source>
        <dbReference type="Proteomes" id="UP001237501"/>
    </source>
</evidence>
<dbReference type="EMBL" id="JAQTJK010000004">
    <property type="protein sequence ID" value="MDK2041051.1"/>
    <property type="molecule type" value="Genomic_DNA"/>
</dbReference>
<dbReference type="Proteomes" id="UP001237501">
    <property type="component" value="Unassembled WGS sequence"/>
</dbReference>
<evidence type="ECO:0000313" key="2">
    <source>
        <dbReference type="EMBL" id="MDK2041051.1"/>
    </source>
</evidence>
<gene>
    <name evidence="2" type="ORF">PT517_04560</name>
</gene>
<feature type="transmembrane region" description="Helical" evidence="1">
    <location>
        <begin position="20"/>
        <end position="39"/>
    </location>
</feature>
<keyword evidence="1" id="KW-1133">Transmembrane helix</keyword>
<feature type="transmembrane region" description="Helical" evidence="1">
    <location>
        <begin position="51"/>
        <end position="70"/>
    </location>
</feature>
<keyword evidence="1" id="KW-0812">Transmembrane</keyword>